<evidence type="ECO:0000259" key="6">
    <source>
        <dbReference type="PROSITE" id="PS51123"/>
    </source>
</evidence>
<evidence type="ECO:0000313" key="8">
    <source>
        <dbReference type="Proteomes" id="UP001560019"/>
    </source>
</evidence>
<dbReference type="PROSITE" id="PS51123">
    <property type="entry name" value="OMPA_2"/>
    <property type="match status" value="1"/>
</dbReference>
<dbReference type="PRINTS" id="PR01021">
    <property type="entry name" value="OMPADOMAIN"/>
</dbReference>
<dbReference type="PANTHER" id="PTHR30329:SF21">
    <property type="entry name" value="LIPOPROTEIN YIAD-RELATED"/>
    <property type="match status" value="1"/>
</dbReference>
<feature type="domain" description="OmpA-like" evidence="6">
    <location>
        <begin position="104"/>
        <end position="221"/>
    </location>
</feature>
<comment type="subcellular location">
    <subcellularLocation>
        <location evidence="1">Cell outer membrane</location>
    </subcellularLocation>
</comment>
<dbReference type="InterPro" id="IPR006664">
    <property type="entry name" value="OMP_bac"/>
</dbReference>
<dbReference type="InterPro" id="IPR006665">
    <property type="entry name" value="OmpA-like"/>
</dbReference>
<evidence type="ECO:0000256" key="2">
    <source>
        <dbReference type="ARBA" id="ARBA00023136"/>
    </source>
</evidence>
<feature type="signal peptide" evidence="5">
    <location>
        <begin position="1"/>
        <end position="22"/>
    </location>
</feature>
<dbReference type="PROSITE" id="PS51257">
    <property type="entry name" value="PROKAR_LIPOPROTEIN"/>
    <property type="match status" value="1"/>
</dbReference>
<protein>
    <submittedName>
        <fullName evidence="7">Outer membrane protein OmpA-like peptidoglycan-associated protein</fullName>
    </submittedName>
</protein>
<dbReference type="Gene3D" id="3.30.1330.60">
    <property type="entry name" value="OmpA-like domain"/>
    <property type="match status" value="1"/>
</dbReference>
<dbReference type="SUPFAM" id="SSF103088">
    <property type="entry name" value="OmpA-like"/>
    <property type="match status" value="1"/>
</dbReference>
<evidence type="ECO:0000256" key="1">
    <source>
        <dbReference type="ARBA" id="ARBA00004442"/>
    </source>
</evidence>
<dbReference type="InterPro" id="IPR050330">
    <property type="entry name" value="Bact_OuterMem_StrucFunc"/>
</dbReference>
<keyword evidence="2 4" id="KW-0472">Membrane</keyword>
<proteinExistence type="predicted"/>
<name>A0ABV3XQG1_9RHOB</name>
<evidence type="ECO:0000256" key="3">
    <source>
        <dbReference type="ARBA" id="ARBA00023237"/>
    </source>
</evidence>
<dbReference type="CDD" id="cd07185">
    <property type="entry name" value="OmpA_C-like"/>
    <property type="match status" value="1"/>
</dbReference>
<keyword evidence="8" id="KW-1185">Reference proteome</keyword>
<organism evidence="7 8">
    <name type="scientific">Rhodovulum iodosum</name>
    <dbReference type="NCBI Taxonomy" id="68291"/>
    <lineage>
        <taxon>Bacteria</taxon>
        <taxon>Pseudomonadati</taxon>
        <taxon>Pseudomonadota</taxon>
        <taxon>Alphaproteobacteria</taxon>
        <taxon>Rhodobacterales</taxon>
        <taxon>Paracoccaceae</taxon>
        <taxon>Rhodovulum</taxon>
    </lineage>
</organism>
<comment type="caution">
    <text evidence="7">The sequence shown here is derived from an EMBL/GenBank/DDBJ whole genome shotgun (WGS) entry which is preliminary data.</text>
</comment>
<accession>A0ABV3XQG1</accession>
<reference evidence="7 8" key="1">
    <citation type="submission" date="2024-06" db="EMBL/GenBank/DDBJ databases">
        <title>Genome of Rhodovulum iodosum, a marine photoferrotroph.</title>
        <authorList>
            <person name="Bianchini G."/>
            <person name="Nikeleit V."/>
            <person name="Kappler A."/>
            <person name="Bryce C."/>
            <person name="Sanchez-Baracaldo P."/>
        </authorList>
    </citation>
    <scope>NUCLEOTIDE SEQUENCE [LARGE SCALE GENOMIC DNA]</scope>
    <source>
        <strain evidence="7 8">UT/N1</strain>
    </source>
</reference>
<keyword evidence="5" id="KW-0732">Signal</keyword>
<dbReference type="InterPro" id="IPR036737">
    <property type="entry name" value="OmpA-like_sf"/>
</dbReference>
<evidence type="ECO:0000256" key="5">
    <source>
        <dbReference type="SAM" id="SignalP"/>
    </source>
</evidence>
<sequence length="221" mass="22963">MTRARHSLLLTTAALVALTACTDPNTPTNDPYQRTKEGAMVGGLVGGVLGAITADDSDERGRRAVVGAALGAAAGGVIGNQLDKQAAELRRDFGNDSIMVVNTGDRLIVTMPQDILFPTDSATVNPGLQGDLRVLAGSLNDYPNTTVDIIGHTDNTGASEYNQDLSARRATSVASVLTGAGVSPARLRAYGRGEDQPVASNLTPEGRAQNRRVEIVILPSA</sequence>
<dbReference type="EMBL" id="JBEHHI010000001">
    <property type="protein sequence ID" value="MEX5727449.1"/>
    <property type="molecule type" value="Genomic_DNA"/>
</dbReference>
<gene>
    <name evidence="7" type="ORF">Ga0609869_000802</name>
</gene>
<keyword evidence="3" id="KW-0998">Cell outer membrane</keyword>
<dbReference type="InterPro" id="IPR039567">
    <property type="entry name" value="Gly-zipper"/>
</dbReference>
<dbReference type="Pfam" id="PF13488">
    <property type="entry name" value="Gly-zipper_Omp"/>
    <property type="match status" value="1"/>
</dbReference>
<dbReference type="Proteomes" id="UP001560019">
    <property type="component" value="Unassembled WGS sequence"/>
</dbReference>
<dbReference type="Pfam" id="PF00691">
    <property type="entry name" value="OmpA"/>
    <property type="match status" value="1"/>
</dbReference>
<feature type="chain" id="PRO_5047183518" evidence="5">
    <location>
        <begin position="23"/>
        <end position="221"/>
    </location>
</feature>
<evidence type="ECO:0000313" key="7">
    <source>
        <dbReference type="EMBL" id="MEX5727449.1"/>
    </source>
</evidence>
<dbReference type="PRINTS" id="PR01023">
    <property type="entry name" value="NAFLGMOTY"/>
</dbReference>
<evidence type="ECO:0000256" key="4">
    <source>
        <dbReference type="PROSITE-ProRule" id="PRU00473"/>
    </source>
</evidence>
<dbReference type="PANTHER" id="PTHR30329">
    <property type="entry name" value="STATOR ELEMENT OF FLAGELLAR MOTOR COMPLEX"/>
    <property type="match status" value="1"/>
</dbReference>
<dbReference type="RefSeq" id="WP_125407457.1">
    <property type="nucleotide sequence ID" value="NZ_JBEHHI010000001.1"/>
</dbReference>